<dbReference type="EMBL" id="LJZO01000049">
    <property type="protein sequence ID" value="ROV90557.1"/>
    <property type="molecule type" value="Genomic_DNA"/>
</dbReference>
<keyword evidence="3" id="KW-0964">Secreted</keyword>
<keyword evidence="5" id="KW-0325">Glycoprotein</keyword>
<organism evidence="8 9">
    <name type="scientific">Cytospora chrysosperma</name>
    <name type="common">Cytospora canker fungus</name>
    <name type="synonym">Sphaeria chrysosperma</name>
    <dbReference type="NCBI Taxonomy" id="252740"/>
    <lineage>
        <taxon>Eukaryota</taxon>
        <taxon>Fungi</taxon>
        <taxon>Dikarya</taxon>
        <taxon>Ascomycota</taxon>
        <taxon>Pezizomycotina</taxon>
        <taxon>Sordariomycetes</taxon>
        <taxon>Sordariomycetidae</taxon>
        <taxon>Diaporthales</taxon>
        <taxon>Cytosporaceae</taxon>
        <taxon>Cytospora</taxon>
    </lineage>
</organism>
<dbReference type="OrthoDB" id="536881at2759"/>
<dbReference type="SUPFAM" id="SSF52058">
    <property type="entry name" value="L domain-like"/>
    <property type="match status" value="2"/>
</dbReference>
<keyword evidence="4 7" id="KW-0732">Signal</keyword>
<dbReference type="GO" id="GO:0009277">
    <property type="term" value="C:fungal-type cell wall"/>
    <property type="evidence" value="ECO:0007669"/>
    <property type="project" value="TreeGrafter"/>
</dbReference>
<feature type="compositionally biased region" description="Low complexity" evidence="6">
    <location>
        <begin position="367"/>
        <end position="379"/>
    </location>
</feature>
<evidence type="ECO:0000256" key="4">
    <source>
        <dbReference type="ARBA" id="ARBA00022729"/>
    </source>
</evidence>
<accession>A0A423VHR2</accession>
<evidence type="ECO:0000256" key="5">
    <source>
        <dbReference type="ARBA" id="ARBA00023180"/>
    </source>
</evidence>
<comment type="subcellular location">
    <subcellularLocation>
        <location evidence="1">Secreted</location>
        <location evidence="1">Cell wall</location>
    </subcellularLocation>
</comment>
<feature type="chain" id="PRO_5019086649" description="Receptor L-domain domain-containing protein" evidence="7">
    <location>
        <begin position="22"/>
        <end position="404"/>
    </location>
</feature>
<sequence length="404" mass="41591">MFSKLTLSALAAASLASAASSSTCTQSTFTISTAAQATALADCKTVSGSILIPESSDNTLDLSGPTSIDGDLTVKNNHNIITLSSTSLESITGAFTLQNTTLLSTLSMTSLTSVGSINWMSLNALNELTFTSAVSSADSVVISDTFLQNLDGIDLETVGTMNINNNKRLTKFDTALKSVSTLLSLQANGVSLSVSMPNLVWIAEMTLANVTEFSAPSLEVVNGSARFDSNYFQSFSAPNMTSTETGDISFINNGELTNISFPSLTTIGGGLTIVNNTLLEELNDFPVLKEVGGAVKLGGNFSSVQFPKLGDVKGTFELSSTGDIEDSCTTLKEDAPDSQGGNGNIQGKFTCTSNNAEANTGSTKGDSGSSSSSGSSNSSSAAVNVHVNSAVIGLSFVGLLAQLL</sequence>
<name>A0A423VHR2_CYTCH</name>
<evidence type="ECO:0000256" key="3">
    <source>
        <dbReference type="ARBA" id="ARBA00022525"/>
    </source>
</evidence>
<evidence type="ECO:0008006" key="10">
    <source>
        <dbReference type="Google" id="ProtNLM"/>
    </source>
</evidence>
<feature type="region of interest" description="Disordered" evidence="6">
    <location>
        <begin position="327"/>
        <end position="379"/>
    </location>
</feature>
<evidence type="ECO:0000256" key="1">
    <source>
        <dbReference type="ARBA" id="ARBA00004191"/>
    </source>
</evidence>
<feature type="signal peptide" evidence="7">
    <location>
        <begin position="1"/>
        <end position="21"/>
    </location>
</feature>
<protein>
    <recommendedName>
        <fullName evidence="10">Receptor L-domain domain-containing protein</fullName>
    </recommendedName>
</protein>
<proteinExistence type="predicted"/>
<dbReference type="GO" id="GO:0031505">
    <property type="term" value="P:fungal-type cell wall organization"/>
    <property type="evidence" value="ECO:0007669"/>
    <property type="project" value="TreeGrafter"/>
</dbReference>
<evidence type="ECO:0000256" key="6">
    <source>
        <dbReference type="SAM" id="MobiDB-lite"/>
    </source>
</evidence>
<dbReference type="InterPro" id="IPR036941">
    <property type="entry name" value="Rcpt_L-dom_sf"/>
</dbReference>
<dbReference type="Gene3D" id="3.80.20.20">
    <property type="entry name" value="Receptor L-domain"/>
    <property type="match status" value="1"/>
</dbReference>
<evidence type="ECO:0000313" key="9">
    <source>
        <dbReference type="Proteomes" id="UP000284375"/>
    </source>
</evidence>
<dbReference type="STRING" id="252740.A0A423VHR2"/>
<dbReference type="AlphaFoldDB" id="A0A423VHR2"/>
<dbReference type="InterPro" id="IPR051648">
    <property type="entry name" value="CWI-Assembly_Regulator"/>
</dbReference>
<dbReference type="GO" id="GO:0009986">
    <property type="term" value="C:cell surface"/>
    <property type="evidence" value="ECO:0007669"/>
    <property type="project" value="TreeGrafter"/>
</dbReference>
<evidence type="ECO:0000313" key="8">
    <source>
        <dbReference type="EMBL" id="ROV90557.1"/>
    </source>
</evidence>
<keyword evidence="9" id="KW-1185">Reference proteome</keyword>
<dbReference type="PANTHER" id="PTHR31018">
    <property type="entry name" value="SPORULATION-SPECIFIC PROTEIN-RELATED"/>
    <property type="match status" value="1"/>
</dbReference>
<reference evidence="8 9" key="1">
    <citation type="submission" date="2015-09" db="EMBL/GenBank/DDBJ databases">
        <title>Host preference determinants of Valsa canker pathogens revealed by comparative genomics.</title>
        <authorList>
            <person name="Yin Z."/>
            <person name="Huang L."/>
        </authorList>
    </citation>
    <scope>NUCLEOTIDE SEQUENCE [LARGE SCALE GENOMIC DNA]</scope>
    <source>
        <strain evidence="8 9">YSFL</strain>
    </source>
</reference>
<feature type="compositionally biased region" description="Polar residues" evidence="6">
    <location>
        <begin position="345"/>
        <end position="366"/>
    </location>
</feature>
<evidence type="ECO:0000256" key="7">
    <source>
        <dbReference type="SAM" id="SignalP"/>
    </source>
</evidence>
<keyword evidence="2" id="KW-0134">Cell wall</keyword>
<evidence type="ECO:0000256" key="2">
    <source>
        <dbReference type="ARBA" id="ARBA00022512"/>
    </source>
</evidence>
<dbReference type="PANTHER" id="PTHR31018:SF3">
    <property type="entry name" value="RECEPTOR PROTEIN-TYROSINE KINASE"/>
    <property type="match status" value="1"/>
</dbReference>
<dbReference type="GO" id="GO:0005886">
    <property type="term" value="C:plasma membrane"/>
    <property type="evidence" value="ECO:0007669"/>
    <property type="project" value="TreeGrafter"/>
</dbReference>
<dbReference type="Pfam" id="PF12454">
    <property type="entry name" value="Ecm33"/>
    <property type="match status" value="1"/>
</dbReference>
<comment type="caution">
    <text evidence="8">The sequence shown here is derived from an EMBL/GenBank/DDBJ whole genome shotgun (WGS) entry which is preliminary data.</text>
</comment>
<gene>
    <name evidence="8" type="ORF">VSDG_07441</name>
</gene>
<dbReference type="Proteomes" id="UP000284375">
    <property type="component" value="Unassembled WGS sequence"/>
</dbReference>